<evidence type="ECO:0000313" key="4">
    <source>
        <dbReference type="Proteomes" id="UP001139410"/>
    </source>
</evidence>
<sequence length="72" mass="7803">MQGRFIIGAIALAAFGSSAAIAAEPVKRWACNKTEQTQQRQQPAQPQRAKPQGCSVQRMIPPVVDPTPTFLL</sequence>
<feature type="region of interest" description="Disordered" evidence="1">
    <location>
        <begin position="33"/>
        <end position="72"/>
    </location>
</feature>
<gene>
    <name evidence="3" type="ORF">LVY65_02655</name>
</gene>
<feature type="compositionally biased region" description="Low complexity" evidence="1">
    <location>
        <begin position="33"/>
        <end position="52"/>
    </location>
</feature>
<protein>
    <submittedName>
        <fullName evidence="3">Uncharacterized protein</fullName>
    </submittedName>
</protein>
<dbReference type="AlphaFoldDB" id="A0A9X1TWD7"/>
<keyword evidence="4" id="KW-1185">Reference proteome</keyword>
<name>A0A9X1TWD7_9SPHN</name>
<evidence type="ECO:0000313" key="3">
    <source>
        <dbReference type="EMBL" id="MCF2513970.1"/>
    </source>
</evidence>
<proteinExistence type="predicted"/>
<reference evidence="3" key="1">
    <citation type="submission" date="2022-01" db="EMBL/GenBank/DDBJ databases">
        <authorList>
            <person name="Jo J.-H."/>
            <person name="Im W.-T."/>
        </authorList>
    </citation>
    <scope>NUCLEOTIDE SEQUENCE</scope>
    <source>
        <strain evidence="3">G124</strain>
    </source>
</reference>
<comment type="caution">
    <text evidence="3">The sequence shown here is derived from an EMBL/GenBank/DDBJ whole genome shotgun (WGS) entry which is preliminary data.</text>
</comment>
<accession>A0A9X1TWD7</accession>
<organism evidence="3 4">
    <name type="scientific">Sphingomonas cremea</name>
    <dbReference type="NCBI Taxonomy" id="2904799"/>
    <lineage>
        <taxon>Bacteria</taxon>
        <taxon>Pseudomonadati</taxon>
        <taxon>Pseudomonadota</taxon>
        <taxon>Alphaproteobacteria</taxon>
        <taxon>Sphingomonadales</taxon>
        <taxon>Sphingomonadaceae</taxon>
        <taxon>Sphingomonas</taxon>
    </lineage>
</organism>
<dbReference type="Proteomes" id="UP001139410">
    <property type="component" value="Unassembled WGS sequence"/>
</dbReference>
<feature type="signal peptide" evidence="2">
    <location>
        <begin position="1"/>
        <end position="22"/>
    </location>
</feature>
<dbReference type="EMBL" id="JAKFGM010000001">
    <property type="protein sequence ID" value="MCF2513970.1"/>
    <property type="molecule type" value="Genomic_DNA"/>
</dbReference>
<evidence type="ECO:0000256" key="2">
    <source>
        <dbReference type="SAM" id="SignalP"/>
    </source>
</evidence>
<keyword evidence="2" id="KW-0732">Signal</keyword>
<evidence type="ECO:0000256" key="1">
    <source>
        <dbReference type="SAM" id="MobiDB-lite"/>
    </source>
</evidence>
<feature type="chain" id="PRO_5040755479" evidence="2">
    <location>
        <begin position="23"/>
        <end position="72"/>
    </location>
</feature>
<dbReference type="RefSeq" id="WP_235066457.1">
    <property type="nucleotide sequence ID" value="NZ_JAKFGM010000001.1"/>
</dbReference>